<sequence>MIKKLQESNKILNYIIIFLSVYLITHFIIWQIAASFNQSAFFTILNNWDAGIYNSISKTFYDKEKILLNNPNENWLNLYAFYPLWPGIILIFQKILNLSVANPYSLIGAVVAILLFLSFVIVAFRSKNLPSEMRPQTNLGWFFLIFSPASFVFHTNHTEALFLILSWFAFFGIVREKYFLSAFLAGLCALIKNQGVVLSIIIALMAANKKGKNIKEKIIQFIYSGLISGFMFMIWPLFQYVKTDNPFTFLAVQENWQHAKGILDYFYTWIYNFRYVVQLINGTRSFRAILFYIGIAVAVYLVFYKKNHKNNLNDNINYTFYFGLYIFVCSALIPMQGFLENTFRYHLILFPLWFVLGDFVSNFLKSMKSKIASKFLKILIITSILLLNFWVTYLFGRNIWAY</sequence>
<feature type="transmembrane region" description="Helical" evidence="1">
    <location>
        <begin position="160"/>
        <end position="176"/>
    </location>
</feature>
<feature type="transmembrane region" description="Helical" evidence="1">
    <location>
        <begin position="182"/>
        <end position="206"/>
    </location>
</feature>
<dbReference type="KEGG" id="saqi:AXG55_07935"/>
<dbReference type="RefSeq" id="WP_148697581.1">
    <property type="nucleotide sequence ID" value="NZ_CP017834.1"/>
</dbReference>
<reference evidence="2 3" key="1">
    <citation type="submission" date="2016-10" db="EMBL/GenBank/DDBJ databases">
        <title>Silvanigrella aquatica sp. nov., isolated from a freshwater lake located in the Black Forest, Germany, description of Silvanigrellaceae fam. nov., Silvanigrellales ord. nov., reclassification of the order Bdellovibrionales in the class Oligoflexia, reclassification of the families Bacteriovoracaceae and Halobacteriovoraceae in the new order Bacteriovoracales ord. nov., and reclassification of the family Pseudobacteriovoracaceae in the order Oligoflexiales.</title>
        <authorList>
            <person name="Hahn M.W."/>
            <person name="Schmidt J."/>
            <person name="Koll U."/>
            <person name="Rohde M."/>
            <person name="Verbag S."/>
            <person name="Pitt A."/>
            <person name="Nakai R."/>
            <person name="Naganuma T."/>
            <person name="Lang E."/>
        </authorList>
    </citation>
    <scope>NUCLEOTIDE SEQUENCE [LARGE SCALE GENOMIC DNA]</scope>
    <source>
        <strain evidence="2 3">MWH-Nonnen-W8red</strain>
    </source>
</reference>
<keyword evidence="3" id="KW-1185">Reference proteome</keyword>
<evidence type="ECO:0000313" key="3">
    <source>
        <dbReference type="Proteomes" id="UP000184731"/>
    </source>
</evidence>
<feature type="transmembrane region" description="Helical" evidence="1">
    <location>
        <begin position="136"/>
        <end position="153"/>
    </location>
</feature>
<feature type="transmembrane region" description="Helical" evidence="1">
    <location>
        <begin position="75"/>
        <end position="92"/>
    </location>
</feature>
<keyword evidence="1" id="KW-0472">Membrane</keyword>
<keyword evidence="1" id="KW-1133">Transmembrane helix</keyword>
<keyword evidence="1" id="KW-0812">Transmembrane</keyword>
<feature type="transmembrane region" description="Helical" evidence="1">
    <location>
        <begin position="376"/>
        <end position="396"/>
    </location>
</feature>
<feature type="transmembrane region" description="Helical" evidence="1">
    <location>
        <begin position="218"/>
        <end position="238"/>
    </location>
</feature>
<dbReference type="Proteomes" id="UP000184731">
    <property type="component" value="Chromosome"/>
</dbReference>
<feature type="transmembrane region" description="Helical" evidence="1">
    <location>
        <begin position="12"/>
        <end position="33"/>
    </location>
</feature>
<evidence type="ECO:0000313" key="2">
    <source>
        <dbReference type="EMBL" id="APJ03838.1"/>
    </source>
</evidence>
<feature type="transmembrane region" description="Helical" evidence="1">
    <location>
        <begin position="316"/>
        <end position="339"/>
    </location>
</feature>
<feature type="transmembrane region" description="Helical" evidence="1">
    <location>
        <begin position="285"/>
        <end position="304"/>
    </location>
</feature>
<feature type="transmembrane region" description="Helical" evidence="1">
    <location>
        <begin position="345"/>
        <end position="364"/>
    </location>
</feature>
<feature type="transmembrane region" description="Helical" evidence="1">
    <location>
        <begin position="104"/>
        <end position="124"/>
    </location>
</feature>
<dbReference type="OrthoDB" id="5492047at2"/>
<dbReference type="EMBL" id="CP017834">
    <property type="protein sequence ID" value="APJ03838.1"/>
    <property type="molecule type" value="Genomic_DNA"/>
</dbReference>
<dbReference type="AlphaFoldDB" id="A0A1L4D0X6"/>
<name>A0A1L4D0X6_9BACT</name>
<dbReference type="STRING" id="1915309.AXG55_07935"/>
<accession>A0A1L4D0X6</accession>
<protein>
    <recommendedName>
        <fullName evidence="4">Glycosyltransferase RgtA/B/C/D-like domain-containing protein</fullName>
    </recommendedName>
</protein>
<organism evidence="2 3">
    <name type="scientific">Silvanigrella aquatica</name>
    <dbReference type="NCBI Taxonomy" id="1915309"/>
    <lineage>
        <taxon>Bacteria</taxon>
        <taxon>Pseudomonadati</taxon>
        <taxon>Bdellovibrionota</taxon>
        <taxon>Oligoflexia</taxon>
        <taxon>Silvanigrellales</taxon>
        <taxon>Silvanigrellaceae</taxon>
        <taxon>Silvanigrella</taxon>
    </lineage>
</organism>
<proteinExistence type="predicted"/>
<evidence type="ECO:0008006" key="4">
    <source>
        <dbReference type="Google" id="ProtNLM"/>
    </source>
</evidence>
<gene>
    <name evidence="2" type="ORF">AXG55_07935</name>
</gene>
<evidence type="ECO:0000256" key="1">
    <source>
        <dbReference type="SAM" id="Phobius"/>
    </source>
</evidence>